<dbReference type="EMBL" id="JADIMX010000069">
    <property type="protein sequence ID" value="MBO8434404.1"/>
    <property type="molecule type" value="Genomic_DNA"/>
</dbReference>
<dbReference type="AlphaFoldDB" id="A0A9D9H399"/>
<sequence>MYTNIIENIIGIAESTKLFIPILESSEKKLGRLPNDTPIENIKIVIHINCIIEFMPEY</sequence>
<dbReference type="Proteomes" id="UP000823611">
    <property type="component" value="Unassembled WGS sequence"/>
</dbReference>
<evidence type="ECO:0000313" key="1">
    <source>
        <dbReference type="EMBL" id="MBO8434404.1"/>
    </source>
</evidence>
<feature type="non-terminal residue" evidence="1">
    <location>
        <position position="58"/>
    </location>
</feature>
<evidence type="ECO:0000313" key="2">
    <source>
        <dbReference type="Proteomes" id="UP000823611"/>
    </source>
</evidence>
<organism evidence="1 2">
    <name type="scientific">Candidatus Fimicola merdigallinarum</name>
    <dbReference type="NCBI Taxonomy" id="2840819"/>
    <lineage>
        <taxon>Bacteria</taxon>
        <taxon>Bacillati</taxon>
        <taxon>Bacillota</taxon>
        <taxon>Clostridia</taxon>
        <taxon>Lachnospirales</taxon>
        <taxon>Lachnospiraceae</taxon>
        <taxon>Lachnospiraceae incertae sedis</taxon>
        <taxon>Candidatus Fimicola</taxon>
    </lineage>
</organism>
<gene>
    <name evidence="1" type="ORF">IAC55_03670</name>
</gene>
<protein>
    <submittedName>
        <fullName evidence="1">Uncharacterized protein</fullName>
    </submittedName>
</protein>
<reference evidence="1" key="1">
    <citation type="submission" date="2020-10" db="EMBL/GenBank/DDBJ databases">
        <authorList>
            <person name="Gilroy R."/>
        </authorList>
    </citation>
    <scope>NUCLEOTIDE SEQUENCE</scope>
    <source>
        <strain evidence="1">F6-4510</strain>
    </source>
</reference>
<accession>A0A9D9H399</accession>
<reference evidence="1" key="2">
    <citation type="journal article" date="2021" name="PeerJ">
        <title>Extensive microbial diversity within the chicken gut microbiome revealed by metagenomics and culture.</title>
        <authorList>
            <person name="Gilroy R."/>
            <person name="Ravi A."/>
            <person name="Getino M."/>
            <person name="Pursley I."/>
            <person name="Horton D.L."/>
            <person name="Alikhan N.F."/>
            <person name="Baker D."/>
            <person name="Gharbi K."/>
            <person name="Hall N."/>
            <person name="Watson M."/>
            <person name="Adriaenssens E.M."/>
            <person name="Foster-Nyarko E."/>
            <person name="Jarju S."/>
            <person name="Secka A."/>
            <person name="Antonio M."/>
            <person name="Oren A."/>
            <person name="Chaudhuri R.R."/>
            <person name="La Ragione R."/>
            <person name="Hildebrand F."/>
            <person name="Pallen M.J."/>
        </authorList>
    </citation>
    <scope>NUCLEOTIDE SEQUENCE</scope>
    <source>
        <strain evidence="1">F6-4510</strain>
    </source>
</reference>
<comment type="caution">
    <text evidence="1">The sequence shown here is derived from an EMBL/GenBank/DDBJ whole genome shotgun (WGS) entry which is preliminary data.</text>
</comment>
<name>A0A9D9H399_9FIRM</name>
<proteinExistence type="predicted"/>